<evidence type="ECO:0000256" key="5">
    <source>
        <dbReference type="ARBA" id="ARBA00022747"/>
    </source>
</evidence>
<sequence>METGPSAVSVSASIPAPLGLGQLHDHRVNPYAYITSIISGSTLRKDEKDRFGEVFTPLTIISDMLDKLPPSVWTDPNKKWLDPAAGFGNFPMLVYARLMTGLVTHPDYIDKDPAERSEHIIRRMLYMVEYNPESCARIREIFGESANLLCSSFLDPFDPTTFADGTPLQFDVIVGNPPFNADQTHEGKKGGGSNLWPKFVEKSLRNKERTLLREEGYILFVHPALWRKPPSDRSAVSTLFNKMTHENHMLYLEIHSKPDGKRDFGVQTRYDFYLIQKRQPIPGSDFTIVKDQEGYIHQLDLSLWRFFLPNHSFELIQPLLTEQEQDYVIFSRSQFGSDKKTQVQSTEDETHKFQLIHSTPIDGPRIYWSSTRDDQPIAPMFGVPKVIFGESGINDVILDQEGKYGMTQGAIGLKIPNPIDGEGPLMKQSLESAVFNRILDAMSFSNFRIDWRMFLYFRPDFYKDILDNAKFQRTGRGKNRKAVSI</sequence>
<dbReference type="EMBL" id="CAFBPM010000056">
    <property type="protein sequence ID" value="CAB5034183.1"/>
    <property type="molecule type" value="Genomic_DNA"/>
</dbReference>
<accession>A0A6J7RZ57</accession>
<dbReference type="PANTHER" id="PTHR33841:SF6">
    <property type="entry name" value="TYPE II METHYLTRANSFERASE M.HINDII"/>
    <property type="match status" value="1"/>
</dbReference>
<dbReference type="InterPro" id="IPR011639">
    <property type="entry name" value="MethylTrfase_TaqI-like_dom"/>
</dbReference>
<dbReference type="PANTHER" id="PTHR33841">
    <property type="entry name" value="DNA METHYLTRANSFERASE YEEA-RELATED"/>
    <property type="match status" value="1"/>
</dbReference>
<organism evidence="9">
    <name type="scientific">freshwater metagenome</name>
    <dbReference type="NCBI Taxonomy" id="449393"/>
    <lineage>
        <taxon>unclassified sequences</taxon>
        <taxon>metagenomes</taxon>
        <taxon>ecological metagenomes</taxon>
    </lineage>
</organism>
<dbReference type="InterPro" id="IPR029063">
    <property type="entry name" value="SAM-dependent_MTases_sf"/>
</dbReference>
<keyword evidence="3" id="KW-0808">Transferase</keyword>
<evidence type="ECO:0000259" key="8">
    <source>
        <dbReference type="Pfam" id="PF07669"/>
    </source>
</evidence>
<keyword evidence="4" id="KW-0949">S-adenosyl-L-methionine</keyword>
<evidence type="ECO:0000256" key="1">
    <source>
        <dbReference type="ARBA" id="ARBA00011900"/>
    </source>
</evidence>
<name>A0A6J7RZ57_9ZZZZ</name>
<keyword evidence="6" id="KW-0238">DNA-binding</keyword>
<dbReference type="EC" id="2.1.1.72" evidence="1"/>
<dbReference type="GO" id="GO:0032259">
    <property type="term" value="P:methylation"/>
    <property type="evidence" value="ECO:0007669"/>
    <property type="project" value="UniProtKB-KW"/>
</dbReference>
<keyword evidence="2" id="KW-0489">Methyltransferase</keyword>
<dbReference type="PROSITE" id="PS00092">
    <property type="entry name" value="N6_MTASE"/>
    <property type="match status" value="1"/>
</dbReference>
<dbReference type="InterPro" id="IPR002052">
    <property type="entry name" value="DNA_methylase_N6_adenine_CS"/>
</dbReference>
<evidence type="ECO:0000256" key="4">
    <source>
        <dbReference type="ARBA" id="ARBA00022691"/>
    </source>
</evidence>
<dbReference type="AlphaFoldDB" id="A0A6J7RZ57"/>
<evidence type="ECO:0000256" key="2">
    <source>
        <dbReference type="ARBA" id="ARBA00022603"/>
    </source>
</evidence>
<proteinExistence type="predicted"/>
<gene>
    <name evidence="9" type="ORF">UFOPK4112_01995</name>
</gene>
<evidence type="ECO:0000256" key="6">
    <source>
        <dbReference type="ARBA" id="ARBA00023125"/>
    </source>
</evidence>
<feature type="domain" description="Type II methyltransferase M.TaqI-like" evidence="8">
    <location>
        <begin position="165"/>
        <end position="248"/>
    </location>
</feature>
<evidence type="ECO:0000256" key="7">
    <source>
        <dbReference type="ARBA" id="ARBA00047942"/>
    </source>
</evidence>
<evidence type="ECO:0000313" key="9">
    <source>
        <dbReference type="EMBL" id="CAB5034183.1"/>
    </source>
</evidence>
<dbReference type="GO" id="GO:0009007">
    <property type="term" value="F:site-specific DNA-methyltransferase (adenine-specific) activity"/>
    <property type="evidence" value="ECO:0007669"/>
    <property type="project" value="UniProtKB-EC"/>
</dbReference>
<dbReference type="GO" id="GO:0003677">
    <property type="term" value="F:DNA binding"/>
    <property type="evidence" value="ECO:0007669"/>
    <property type="project" value="UniProtKB-KW"/>
</dbReference>
<dbReference type="Pfam" id="PF07669">
    <property type="entry name" value="Eco57I"/>
    <property type="match status" value="1"/>
</dbReference>
<comment type="catalytic activity">
    <reaction evidence="7">
        <text>a 2'-deoxyadenosine in DNA + S-adenosyl-L-methionine = an N(6)-methyl-2'-deoxyadenosine in DNA + S-adenosyl-L-homocysteine + H(+)</text>
        <dbReference type="Rhea" id="RHEA:15197"/>
        <dbReference type="Rhea" id="RHEA-COMP:12418"/>
        <dbReference type="Rhea" id="RHEA-COMP:12419"/>
        <dbReference type="ChEBI" id="CHEBI:15378"/>
        <dbReference type="ChEBI" id="CHEBI:57856"/>
        <dbReference type="ChEBI" id="CHEBI:59789"/>
        <dbReference type="ChEBI" id="CHEBI:90615"/>
        <dbReference type="ChEBI" id="CHEBI:90616"/>
        <dbReference type="EC" id="2.1.1.72"/>
    </reaction>
</comment>
<keyword evidence="5" id="KW-0680">Restriction system</keyword>
<protein>
    <recommendedName>
        <fullName evidence="1">site-specific DNA-methyltransferase (adenine-specific)</fullName>
        <ecNumber evidence="1">2.1.1.72</ecNumber>
    </recommendedName>
</protein>
<dbReference type="SUPFAM" id="SSF53335">
    <property type="entry name" value="S-adenosyl-L-methionine-dependent methyltransferases"/>
    <property type="match status" value="1"/>
</dbReference>
<reference evidence="9" key="1">
    <citation type="submission" date="2020-05" db="EMBL/GenBank/DDBJ databases">
        <authorList>
            <person name="Chiriac C."/>
            <person name="Salcher M."/>
            <person name="Ghai R."/>
            <person name="Kavagutti S V."/>
        </authorList>
    </citation>
    <scope>NUCLEOTIDE SEQUENCE</scope>
</reference>
<dbReference type="Gene3D" id="3.40.50.150">
    <property type="entry name" value="Vaccinia Virus protein VP39"/>
    <property type="match status" value="1"/>
</dbReference>
<evidence type="ECO:0000256" key="3">
    <source>
        <dbReference type="ARBA" id="ARBA00022679"/>
    </source>
</evidence>
<dbReference type="GO" id="GO:0009307">
    <property type="term" value="P:DNA restriction-modification system"/>
    <property type="evidence" value="ECO:0007669"/>
    <property type="project" value="UniProtKB-KW"/>
</dbReference>
<dbReference type="InterPro" id="IPR050953">
    <property type="entry name" value="N4_N6_ade-DNA_methylase"/>
</dbReference>
<dbReference type="PRINTS" id="PR00507">
    <property type="entry name" value="N12N6MTFRASE"/>
</dbReference>